<protein>
    <submittedName>
        <fullName evidence="1">37006_t:CDS:1</fullName>
    </submittedName>
</protein>
<proteinExistence type="predicted"/>
<sequence>IGAKARRKVGKFVIEESNFSKKIFKKPRNQYEYDTVCEAETMLQKAIQKDSKEKVTEVQELLKLRAFVLRVVEEEDWKVAAKIPKPTPIEEPGEVEAVRGLPGQDEIIIHPTCPAYQNSYNKSATKQFNCYFCGGAGHIAAVYPSKSAEEQNNNNSWRYRSEQGGCKKNTPASRHEILDRKDRTPASSSLLVKELSDPVSKKYIEPRRKRGSKILQTNGRTK</sequence>
<reference evidence="1" key="1">
    <citation type="submission" date="2021-06" db="EMBL/GenBank/DDBJ databases">
        <authorList>
            <person name="Kallberg Y."/>
            <person name="Tangrot J."/>
            <person name="Rosling A."/>
        </authorList>
    </citation>
    <scope>NUCLEOTIDE SEQUENCE</scope>
    <source>
        <strain evidence="1">MA461A</strain>
    </source>
</reference>
<feature type="non-terminal residue" evidence="1">
    <location>
        <position position="222"/>
    </location>
</feature>
<gene>
    <name evidence="1" type="ORF">RPERSI_LOCUS28539</name>
</gene>
<keyword evidence="2" id="KW-1185">Reference proteome</keyword>
<accession>A0ACA9S9L7</accession>
<name>A0ACA9S9L7_9GLOM</name>
<evidence type="ECO:0000313" key="1">
    <source>
        <dbReference type="EMBL" id="CAG8832664.1"/>
    </source>
</evidence>
<comment type="caution">
    <text evidence="1">The sequence shown here is derived from an EMBL/GenBank/DDBJ whole genome shotgun (WGS) entry which is preliminary data.</text>
</comment>
<dbReference type="EMBL" id="CAJVQC010104378">
    <property type="protein sequence ID" value="CAG8832664.1"/>
    <property type="molecule type" value="Genomic_DNA"/>
</dbReference>
<feature type="non-terminal residue" evidence="1">
    <location>
        <position position="1"/>
    </location>
</feature>
<evidence type="ECO:0000313" key="2">
    <source>
        <dbReference type="Proteomes" id="UP000789920"/>
    </source>
</evidence>
<organism evidence="1 2">
    <name type="scientific">Racocetra persica</name>
    <dbReference type="NCBI Taxonomy" id="160502"/>
    <lineage>
        <taxon>Eukaryota</taxon>
        <taxon>Fungi</taxon>
        <taxon>Fungi incertae sedis</taxon>
        <taxon>Mucoromycota</taxon>
        <taxon>Glomeromycotina</taxon>
        <taxon>Glomeromycetes</taxon>
        <taxon>Diversisporales</taxon>
        <taxon>Gigasporaceae</taxon>
        <taxon>Racocetra</taxon>
    </lineage>
</organism>
<dbReference type="Proteomes" id="UP000789920">
    <property type="component" value="Unassembled WGS sequence"/>
</dbReference>